<keyword evidence="1" id="KW-0472">Membrane</keyword>
<evidence type="ECO:0000313" key="2">
    <source>
        <dbReference type="EMBL" id="OGC59538.1"/>
    </source>
</evidence>
<comment type="caution">
    <text evidence="2">The sequence shown here is derived from an EMBL/GenBank/DDBJ whole genome shotgun (WGS) entry which is preliminary data.</text>
</comment>
<dbReference type="EMBL" id="MEVL01000040">
    <property type="protein sequence ID" value="OGC59538.1"/>
    <property type="molecule type" value="Genomic_DNA"/>
</dbReference>
<proteinExistence type="predicted"/>
<gene>
    <name evidence="2" type="ORF">A2890_01010</name>
</gene>
<keyword evidence="1" id="KW-0812">Transmembrane</keyword>
<sequence>MDPEISGEVEKDIDSDLKPYQPKEIKIKPKRKLTWRKAGLAFLFVLVSAAVFASGYLAVILWQRYFPDSFLTGPNPYENWLVYRSEAYELGLRYPDNWEVEEVNSDFAVFRQKAQTEGEVLPKDYVSLTMAANALRGKTACENDQSACSFHANGIFGDRITTPESETIFFSKGENDFTLAWAKYGEASYAAIFEEMGKSLRFITPEESDVQNP</sequence>
<name>A0A1F4VRD4_UNCKA</name>
<dbReference type="AlphaFoldDB" id="A0A1F4VRD4"/>
<protein>
    <submittedName>
        <fullName evidence="2">Uncharacterized protein</fullName>
    </submittedName>
</protein>
<organism evidence="2 3">
    <name type="scientific">candidate division WWE3 bacterium RIFCSPLOWO2_01_FULL_53_14</name>
    <dbReference type="NCBI Taxonomy" id="1802628"/>
    <lineage>
        <taxon>Bacteria</taxon>
        <taxon>Katanobacteria</taxon>
    </lineage>
</organism>
<keyword evidence="1" id="KW-1133">Transmembrane helix</keyword>
<evidence type="ECO:0000313" key="3">
    <source>
        <dbReference type="Proteomes" id="UP000176967"/>
    </source>
</evidence>
<evidence type="ECO:0000256" key="1">
    <source>
        <dbReference type="SAM" id="Phobius"/>
    </source>
</evidence>
<accession>A0A1F4VRD4</accession>
<dbReference type="STRING" id="1802628.A2890_01010"/>
<feature type="transmembrane region" description="Helical" evidence="1">
    <location>
        <begin position="38"/>
        <end position="62"/>
    </location>
</feature>
<dbReference type="Proteomes" id="UP000176967">
    <property type="component" value="Unassembled WGS sequence"/>
</dbReference>
<reference evidence="2 3" key="1">
    <citation type="journal article" date="2016" name="Nat. Commun.">
        <title>Thousands of microbial genomes shed light on interconnected biogeochemical processes in an aquifer system.</title>
        <authorList>
            <person name="Anantharaman K."/>
            <person name="Brown C.T."/>
            <person name="Hug L.A."/>
            <person name="Sharon I."/>
            <person name="Castelle C.J."/>
            <person name="Probst A.J."/>
            <person name="Thomas B.C."/>
            <person name="Singh A."/>
            <person name="Wilkins M.J."/>
            <person name="Karaoz U."/>
            <person name="Brodie E.L."/>
            <person name="Williams K.H."/>
            <person name="Hubbard S.S."/>
            <person name="Banfield J.F."/>
        </authorList>
    </citation>
    <scope>NUCLEOTIDE SEQUENCE [LARGE SCALE GENOMIC DNA]</scope>
</reference>